<evidence type="ECO:0000313" key="2">
    <source>
        <dbReference type="Proteomes" id="UP000650466"/>
    </source>
</evidence>
<dbReference type="Proteomes" id="UP000650466">
    <property type="component" value="Unassembled WGS sequence"/>
</dbReference>
<sequence>MKPIATNIEEWTIASGLQKVIKPKLLERKDVKIFMRELNGELSGFIANLSANAVGISNVFSNSNKIIWSDIVPIVSTYFPGIPMVGYENGDDLTAAILSGWTTIGPLRIWIKSND</sequence>
<proteinExistence type="predicted"/>
<dbReference type="AlphaFoldDB" id="A0A926QIX6"/>
<evidence type="ECO:0000313" key="1">
    <source>
        <dbReference type="EMBL" id="MBD0380980.1"/>
    </source>
</evidence>
<comment type="caution">
    <text evidence="1">The sequence shown here is derived from an EMBL/GenBank/DDBJ whole genome shotgun (WGS) entry which is preliminary data.</text>
</comment>
<keyword evidence="2" id="KW-1185">Reference proteome</keyword>
<reference evidence="1" key="1">
    <citation type="submission" date="2020-09" db="EMBL/GenBank/DDBJ databases">
        <title>Draft Genome Sequence of Paenibacillus sp. WST5.</title>
        <authorList>
            <person name="Bao Z."/>
        </authorList>
    </citation>
    <scope>NUCLEOTIDE SEQUENCE</scope>
    <source>
        <strain evidence="1">WST5</strain>
    </source>
</reference>
<dbReference type="RefSeq" id="WP_188174718.1">
    <property type="nucleotide sequence ID" value="NZ_JACVVD010000003.1"/>
</dbReference>
<organism evidence="1 2">
    <name type="scientific">Paenibacillus sedimenti</name>
    <dbReference type="NCBI Taxonomy" id="2770274"/>
    <lineage>
        <taxon>Bacteria</taxon>
        <taxon>Bacillati</taxon>
        <taxon>Bacillota</taxon>
        <taxon>Bacilli</taxon>
        <taxon>Bacillales</taxon>
        <taxon>Paenibacillaceae</taxon>
        <taxon>Paenibacillus</taxon>
    </lineage>
</organism>
<dbReference type="EMBL" id="JACVVD010000003">
    <property type="protein sequence ID" value="MBD0380980.1"/>
    <property type="molecule type" value="Genomic_DNA"/>
</dbReference>
<gene>
    <name evidence="1" type="ORF">ICC18_12710</name>
</gene>
<accession>A0A926QIX6</accession>
<name>A0A926QIX6_9BACL</name>
<protein>
    <submittedName>
        <fullName evidence="1">Uncharacterized protein</fullName>
    </submittedName>
</protein>